<comment type="caution">
    <text evidence="4">The sequence shown here is derived from an EMBL/GenBank/DDBJ whole genome shotgun (WGS) entry which is preliminary data.</text>
</comment>
<dbReference type="AlphaFoldDB" id="A0A8T0RLZ7"/>
<dbReference type="SUPFAM" id="SSF51197">
    <property type="entry name" value="Clavaminate synthase-like"/>
    <property type="match status" value="1"/>
</dbReference>
<feature type="compositionally biased region" description="Low complexity" evidence="2">
    <location>
        <begin position="61"/>
        <end position="72"/>
    </location>
</feature>
<proteinExistence type="predicted"/>
<name>A0A8T0RLZ7_PANVG</name>
<feature type="domain" description="TauD/TfdA-like" evidence="3">
    <location>
        <begin position="98"/>
        <end position="375"/>
    </location>
</feature>
<evidence type="ECO:0000259" key="3">
    <source>
        <dbReference type="Pfam" id="PF02668"/>
    </source>
</evidence>
<evidence type="ECO:0000256" key="2">
    <source>
        <dbReference type="SAM" id="MobiDB-lite"/>
    </source>
</evidence>
<dbReference type="InterPro" id="IPR050411">
    <property type="entry name" value="AlphaKG_dependent_hydroxylases"/>
</dbReference>
<keyword evidence="5" id="KW-1185">Reference proteome</keyword>
<organism evidence="4 5">
    <name type="scientific">Panicum virgatum</name>
    <name type="common">Blackwell switchgrass</name>
    <dbReference type="NCBI Taxonomy" id="38727"/>
    <lineage>
        <taxon>Eukaryota</taxon>
        <taxon>Viridiplantae</taxon>
        <taxon>Streptophyta</taxon>
        <taxon>Embryophyta</taxon>
        <taxon>Tracheophyta</taxon>
        <taxon>Spermatophyta</taxon>
        <taxon>Magnoliopsida</taxon>
        <taxon>Liliopsida</taxon>
        <taxon>Poales</taxon>
        <taxon>Poaceae</taxon>
        <taxon>PACMAD clade</taxon>
        <taxon>Panicoideae</taxon>
        <taxon>Panicodae</taxon>
        <taxon>Paniceae</taxon>
        <taxon>Panicinae</taxon>
        <taxon>Panicum</taxon>
        <taxon>Panicum sect. Hiantes</taxon>
    </lineage>
</organism>
<feature type="compositionally biased region" description="Polar residues" evidence="2">
    <location>
        <begin position="16"/>
        <end position="26"/>
    </location>
</feature>
<dbReference type="InterPro" id="IPR003819">
    <property type="entry name" value="TauD/TfdA-like"/>
</dbReference>
<dbReference type="PANTHER" id="PTHR10696">
    <property type="entry name" value="GAMMA-BUTYROBETAINE HYDROXYLASE-RELATED"/>
    <property type="match status" value="1"/>
</dbReference>
<evidence type="ECO:0000313" key="5">
    <source>
        <dbReference type="Proteomes" id="UP000823388"/>
    </source>
</evidence>
<keyword evidence="1" id="KW-0560">Oxidoreductase</keyword>
<dbReference type="InterPro" id="IPR042098">
    <property type="entry name" value="TauD-like_sf"/>
</dbReference>
<protein>
    <recommendedName>
        <fullName evidence="3">TauD/TfdA-like domain-containing protein</fullName>
    </recommendedName>
</protein>
<dbReference type="GO" id="GO:0016491">
    <property type="term" value="F:oxidoreductase activity"/>
    <property type="evidence" value="ECO:0007669"/>
    <property type="project" value="UniProtKB-KW"/>
</dbReference>
<evidence type="ECO:0000256" key="1">
    <source>
        <dbReference type="ARBA" id="ARBA00023002"/>
    </source>
</evidence>
<dbReference type="Pfam" id="PF02668">
    <property type="entry name" value="TauD"/>
    <property type="match status" value="1"/>
</dbReference>
<gene>
    <name evidence="4" type="ORF">PVAP13_5NG038800</name>
</gene>
<dbReference type="PANTHER" id="PTHR10696:SF21">
    <property type="entry name" value="TAUD_TFDA-LIKE DOMAIN-CONTAINING PROTEIN"/>
    <property type="match status" value="1"/>
</dbReference>
<accession>A0A8T0RLZ7</accession>
<dbReference type="FunFam" id="3.60.130.10:FF:000006">
    <property type="entry name" value="Clavaminate synthase-like protein At3g21360"/>
    <property type="match status" value="1"/>
</dbReference>
<evidence type="ECO:0000313" key="4">
    <source>
        <dbReference type="EMBL" id="KAG2586464.1"/>
    </source>
</evidence>
<feature type="region of interest" description="Disordered" evidence="2">
    <location>
        <begin position="48"/>
        <end position="82"/>
    </location>
</feature>
<dbReference type="Proteomes" id="UP000823388">
    <property type="component" value="Chromosome 5N"/>
</dbReference>
<reference evidence="4" key="1">
    <citation type="submission" date="2020-05" db="EMBL/GenBank/DDBJ databases">
        <title>WGS assembly of Panicum virgatum.</title>
        <authorList>
            <person name="Lovell J.T."/>
            <person name="Jenkins J."/>
            <person name="Shu S."/>
            <person name="Juenger T.E."/>
            <person name="Schmutz J."/>
        </authorList>
    </citation>
    <scope>NUCLEOTIDE SEQUENCE</scope>
    <source>
        <strain evidence="4">AP13</strain>
    </source>
</reference>
<feature type="region of interest" description="Disordered" evidence="2">
    <location>
        <begin position="1"/>
        <end position="29"/>
    </location>
</feature>
<sequence>MENSREAVHVHPRRQGSLQSQANPDTPRSRPIVLVTALTAARCLSHAPAHTGGAPSPDGELLPGRAPPAAASRRGRRLPGGARAVATGGVEEFLAAVRSERASRLEPLVRDAGALLLRGFPARRAADFDRAVDAFGYEELPYVGGAAPRTNVVGRVFTANESPPDQKIPFHHEMAQVPTFPSKLFFFCEVEPKCGGETPIVLSHYVYKRMKEKFPEFVEKLEKDGLIYTRVLGEGDDPSSPIGRGWQSTFLTKDKAVAEERAAKLGMKLEWSDDGVKTIMGPIPAVKRDESRGRKIWFNSMVAAYTGWKDARNEPVKAVTFGDGSPLPADVIAECGRILEEECAAVPWQHGDILLIDNWAVLHSRRSFEPPRRILASLCK</sequence>
<dbReference type="Gene3D" id="3.60.130.10">
    <property type="entry name" value="Clavaminate synthase-like"/>
    <property type="match status" value="1"/>
</dbReference>
<dbReference type="EMBL" id="CM029046">
    <property type="protein sequence ID" value="KAG2586464.1"/>
    <property type="molecule type" value="Genomic_DNA"/>
</dbReference>